<sequence>MFEKSYQLLFQQLFAALFGSMFVAKYLWLWVQLCLAPCRRKQLGRRPVGRGVGGRIVVEERSTATYR</sequence>
<dbReference type="EMBL" id="VGIR01000017">
    <property type="protein sequence ID" value="MBM3331031.1"/>
    <property type="molecule type" value="Genomic_DNA"/>
</dbReference>
<proteinExistence type="predicted"/>
<evidence type="ECO:0000256" key="1">
    <source>
        <dbReference type="SAM" id="Phobius"/>
    </source>
</evidence>
<comment type="caution">
    <text evidence="2">The sequence shown here is derived from an EMBL/GenBank/DDBJ whole genome shotgun (WGS) entry which is preliminary data.</text>
</comment>
<evidence type="ECO:0000313" key="3">
    <source>
        <dbReference type="Proteomes" id="UP000779900"/>
    </source>
</evidence>
<evidence type="ECO:0000313" key="2">
    <source>
        <dbReference type="EMBL" id="MBM3331031.1"/>
    </source>
</evidence>
<organism evidence="2 3">
    <name type="scientific">candidate division WOR-3 bacterium</name>
    <dbReference type="NCBI Taxonomy" id="2052148"/>
    <lineage>
        <taxon>Bacteria</taxon>
        <taxon>Bacteria division WOR-3</taxon>
    </lineage>
</organism>
<protein>
    <submittedName>
        <fullName evidence="2">Uncharacterized protein</fullName>
    </submittedName>
</protein>
<gene>
    <name evidence="2" type="ORF">FJY68_04165</name>
</gene>
<keyword evidence="1" id="KW-0472">Membrane</keyword>
<dbReference type="Proteomes" id="UP000779900">
    <property type="component" value="Unassembled WGS sequence"/>
</dbReference>
<keyword evidence="1" id="KW-0812">Transmembrane</keyword>
<name>A0A938BPC0_UNCW3</name>
<keyword evidence="1" id="KW-1133">Transmembrane helix</keyword>
<accession>A0A938BPC0</accession>
<feature type="transmembrane region" description="Helical" evidence="1">
    <location>
        <begin position="12"/>
        <end position="36"/>
    </location>
</feature>
<reference evidence="2" key="1">
    <citation type="submission" date="2019-03" db="EMBL/GenBank/DDBJ databases">
        <title>Lake Tanganyika Metagenome-Assembled Genomes (MAGs).</title>
        <authorList>
            <person name="Tran P."/>
        </authorList>
    </citation>
    <scope>NUCLEOTIDE SEQUENCE</scope>
    <source>
        <strain evidence="2">K_DeepCast_150m_m2_040</strain>
    </source>
</reference>
<dbReference type="AlphaFoldDB" id="A0A938BPC0"/>